<accession>A0A8H5CZW5</accession>
<evidence type="ECO:0000313" key="5">
    <source>
        <dbReference type="EMBL" id="KAF5351065.1"/>
    </source>
</evidence>
<dbReference type="AlphaFoldDB" id="A0A8H5CZW5"/>
<evidence type="ECO:0000313" key="6">
    <source>
        <dbReference type="Proteomes" id="UP000559027"/>
    </source>
</evidence>
<dbReference type="EMBL" id="JAACJO010000013">
    <property type="protein sequence ID" value="KAF5351065.1"/>
    <property type="molecule type" value="Genomic_DNA"/>
</dbReference>
<dbReference type="OrthoDB" id="2094832at2759"/>
<comment type="caution">
    <text evidence="5">The sequence shown here is derived from an EMBL/GenBank/DDBJ whole genome shotgun (WGS) entry which is preliminary data.</text>
</comment>
<dbReference type="Gene3D" id="3.40.50.150">
    <property type="entry name" value="Vaccinia Virus protein VP39"/>
    <property type="match status" value="1"/>
</dbReference>
<keyword evidence="3" id="KW-0949">S-adenosyl-L-methionine</keyword>
<dbReference type="PANTHER" id="PTHR35897:SF1">
    <property type="entry name" value="METHYLTRANSFERASE AUSD"/>
    <property type="match status" value="1"/>
</dbReference>
<evidence type="ECO:0000256" key="4">
    <source>
        <dbReference type="ARBA" id="ARBA00038314"/>
    </source>
</evidence>
<dbReference type="GO" id="GO:0016740">
    <property type="term" value="F:transferase activity"/>
    <property type="evidence" value="ECO:0007669"/>
    <property type="project" value="UniProtKB-KW"/>
</dbReference>
<comment type="pathway">
    <text evidence="1">Secondary metabolite biosynthesis.</text>
</comment>
<gene>
    <name evidence="5" type="ORF">D9756_008433</name>
</gene>
<name>A0A8H5CZW5_9AGAR</name>
<dbReference type="PANTHER" id="PTHR35897">
    <property type="entry name" value="METHYLTRANSFERASE AUSD"/>
    <property type="match status" value="1"/>
</dbReference>
<reference evidence="5 6" key="1">
    <citation type="journal article" date="2020" name="ISME J.">
        <title>Uncovering the hidden diversity of litter-decomposition mechanisms in mushroom-forming fungi.</title>
        <authorList>
            <person name="Floudas D."/>
            <person name="Bentzer J."/>
            <person name="Ahren D."/>
            <person name="Johansson T."/>
            <person name="Persson P."/>
            <person name="Tunlid A."/>
        </authorList>
    </citation>
    <scope>NUCLEOTIDE SEQUENCE [LARGE SCALE GENOMIC DNA]</scope>
    <source>
        <strain evidence="5 6">CBS 146.42</strain>
    </source>
</reference>
<dbReference type="InterPro" id="IPR051654">
    <property type="entry name" value="Meroterpenoid_MTases"/>
</dbReference>
<evidence type="ECO:0000256" key="1">
    <source>
        <dbReference type="ARBA" id="ARBA00005179"/>
    </source>
</evidence>
<proteinExistence type="inferred from homology"/>
<keyword evidence="6" id="KW-1185">Reference proteome</keyword>
<evidence type="ECO:0000256" key="3">
    <source>
        <dbReference type="ARBA" id="ARBA00022691"/>
    </source>
</evidence>
<comment type="similarity">
    <text evidence="4">Belongs to the class I-like SAM-binding methyltransferase superfamily.</text>
</comment>
<keyword evidence="2" id="KW-0808">Transferase</keyword>
<organism evidence="5 6">
    <name type="scientific">Leucocoprinus leucothites</name>
    <dbReference type="NCBI Taxonomy" id="201217"/>
    <lineage>
        <taxon>Eukaryota</taxon>
        <taxon>Fungi</taxon>
        <taxon>Dikarya</taxon>
        <taxon>Basidiomycota</taxon>
        <taxon>Agaricomycotina</taxon>
        <taxon>Agaricomycetes</taxon>
        <taxon>Agaricomycetidae</taxon>
        <taxon>Agaricales</taxon>
        <taxon>Agaricineae</taxon>
        <taxon>Agaricaceae</taxon>
        <taxon>Leucocoprinus</taxon>
    </lineage>
</organism>
<dbReference type="InterPro" id="IPR029063">
    <property type="entry name" value="SAM-dependent_MTases_sf"/>
</dbReference>
<sequence length="279" mass="31602">MPDPTILNLEENEAKFFKLLTGIQSDEELRKHIINIQEKAYKAFAFTRLKILLQPSYGQVLELHKSRPRAILLDIGCCFRNDLRKAVVDGWPAENAIASDLRPEFWDYSHELFKSTPETFPATFIPGDSFSSALIEPRAPFYFEPQTSLPTDLRTLKSLTPLQGHISAIHASSLFHLFSEEQQLALAKQLATLLSPQPGSVIFGSHGGRLAKGFRTEVINSRGSHMFCHSPESWADLWDGQVFKKGSIRVEARLVEHDPKKTDKLGIIIHWLVWSVTRL</sequence>
<evidence type="ECO:0000256" key="2">
    <source>
        <dbReference type="ARBA" id="ARBA00022679"/>
    </source>
</evidence>
<dbReference type="SUPFAM" id="SSF53335">
    <property type="entry name" value="S-adenosyl-L-methionine-dependent methyltransferases"/>
    <property type="match status" value="1"/>
</dbReference>
<protein>
    <submittedName>
        <fullName evidence="5">Uncharacterized protein</fullName>
    </submittedName>
</protein>
<dbReference type="Proteomes" id="UP000559027">
    <property type="component" value="Unassembled WGS sequence"/>
</dbReference>